<evidence type="ECO:0000313" key="1">
    <source>
        <dbReference type="Proteomes" id="UP000887579"/>
    </source>
</evidence>
<evidence type="ECO:0000313" key="2">
    <source>
        <dbReference type="WBParaSite" id="ES5_v2.g844.t1"/>
    </source>
</evidence>
<organism evidence="1 2">
    <name type="scientific">Panagrolaimus sp. ES5</name>
    <dbReference type="NCBI Taxonomy" id="591445"/>
    <lineage>
        <taxon>Eukaryota</taxon>
        <taxon>Metazoa</taxon>
        <taxon>Ecdysozoa</taxon>
        <taxon>Nematoda</taxon>
        <taxon>Chromadorea</taxon>
        <taxon>Rhabditida</taxon>
        <taxon>Tylenchina</taxon>
        <taxon>Panagrolaimomorpha</taxon>
        <taxon>Panagrolaimoidea</taxon>
        <taxon>Panagrolaimidae</taxon>
        <taxon>Panagrolaimus</taxon>
    </lineage>
</organism>
<sequence>MSDNISPQYFSFPNPLIDYLCHNSTSMKKLYKTCKYFYSKYQLCIVEFVGVYVIGVGDAINENDRLFKNKPMYLKWLQFYGPEIDFLNYRLWVTKHLFINDVASKVVSKIAKCDIYDLSIACKITYAELKFLTQSGNVTELKFWPVTISHDDVIPLEDVFE</sequence>
<dbReference type="Proteomes" id="UP000887579">
    <property type="component" value="Unplaced"/>
</dbReference>
<accession>A0AC34GUF0</accession>
<name>A0AC34GUF0_9BILA</name>
<proteinExistence type="predicted"/>
<reference evidence="2" key="1">
    <citation type="submission" date="2022-11" db="UniProtKB">
        <authorList>
            <consortium name="WormBaseParasite"/>
        </authorList>
    </citation>
    <scope>IDENTIFICATION</scope>
</reference>
<protein>
    <submittedName>
        <fullName evidence="2">Uncharacterized protein</fullName>
    </submittedName>
</protein>
<dbReference type="WBParaSite" id="ES5_v2.g844.t1">
    <property type="protein sequence ID" value="ES5_v2.g844.t1"/>
    <property type="gene ID" value="ES5_v2.g844"/>
</dbReference>